<dbReference type="Gene3D" id="3.40.50.720">
    <property type="entry name" value="NAD(P)-binding Rossmann-like Domain"/>
    <property type="match status" value="1"/>
</dbReference>
<dbReference type="AlphaFoldDB" id="A0A1N7PBA0"/>
<dbReference type="InterPro" id="IPR036291">
    <property type="entry name" value="NAD(P)-bd_dom_sf"/>
</dbReference>
<proteinExistence type="predicted"/>
<feature type="region of interest" description="Disordered" evidence="1">
    <location>
        <begin position="399"/>
        <end position="420"/>
    </location>
</feature>
<reference evidence="2 3" key="1">
    <citation type="submission" date="2017-01" db="EMBL/GenBank/DDBJ databases">
        <authorList>
            <person name="Mah S.A."/>
            <person name="Swanson W.J."/>
            <person name="Moy G.W."/>
            <person name="Vacquier V.D."/>
        </authorList>
    </citation>
    <scope>NUCLEOTIDE SEQUENCE [LARGE SCALE GENOMIC DNA]</scope>
    <source>
        <strain evidence="2 3">DSM 11589</strain>
    </source>
</reference>
<evidence type="ECO:0000313" key="3">
    <source>
        <dbReference type="Proteomes" id="UP000185678"/>
    </source>
</evidence>
<dbReference type="Proteomes" id="UP000185678">
    <property type="component" value="Unassembled WGS sequence"/>
</dbReference>
<name>A0A1N7PBA0_9PROT</name>
<dbReference type="EMBL" id="FTOA01000006">
    <property type="protein sequence ID" value="SIT07828.1"/>
    <property type="molecule type" value="Genomic_DNA"/>
</dbReference>
<gene>
    <name evidence="2" type="ORF">SAMN05421779_106199</name>
</gene>
<evidence type="ECO:0000256" key="1">
    <source>
        <dbReference type="SAM" id="MobiDB-lite"/>
    </source>
</evidence>
<protein>
    <recommendedName>
        <fullName evidence="4">Saccharopine dehydrogenase NADP binding domain-containing protein</fullName>
    </recommendedName>
</protein>
<dbReference type="OrthoDB" id="528778at2"/>
<keyword evidence="3" id="KW-1185">Reference proteome</keyword>
<evidence type="ECO:0008006" key="4">
    <source>
        <dbReference type="Google" id="ProtNLM"/>
    </source>
</evidence>
<dbReference type="PANTHER" id="PTHR43796">
    <property type="entry name" value="CARBOXYNORSPERMIDINE SYNTHASE"/>
    <property type="match status" value="1"/>
</dbReference>
<organism evidence="2 3">
    <name type="scientific">Insolitispirillum peregrinum</name>
    <dbReference type="NCBI Taxonomy" id="80876"/>
    <lineage>
        <taxon>Bacteria</taxon>
        <taxon>Pseudomonadati</taxon>
        <taxon>Pseudomonadota</taxon>
        <taxon>Alphaproteobacteria</taxon>
        <taxon>Rhodospirillales</taxon>
        <taxon>Novispirillaceae</taxon>
        <taxon>Insolitispirillum</taxon>
    </lineage>
</organism>
<dbReference type="SUPFAM" id="SSF51735">
    <property type="entry name" value="NAD(P)-binding Rossmann-fold domains"/>
    <property type="match status" value="1"/>
</dbReference>
<dbReference type="STRING" id="80876.SAMN05421779_106199"/>
<sequence length="420" mass="45342">MSTSVLVTGCHQPLGHSLARLAALLPDVRLWLAGTPAQHCDALCDTIRQDSPECHVHSVPPEDCLSPASMLTVSGAKLVLHAEGPFTQYTYQMAEACLAAGIPYIDAADRRTFMASFTGALHPLALKAGVPLICGASTSSLSSALLDEIAPQFNHIRDVRVTVIPGVRSLRPGSQLATLLSTVGRPMTVLRNGQKIREMSGRHLRKLSVPSVGRCSSMLCDMPDNETLPPRFPDLETLETRLALPGFLAPRAVWLLSHLRQGLQEESMPHPRGGQRPLTAAEQARLRRGQRMMPWLLKRLARGTSHAGGLIVEAHGDDSMGRPLTRVSSLIASAPEAAYLPILPVIALARQCLEDRASLLPGAYTTPGLLPLRSYMAESKLVQVLLEREAQRTQIVPATIGNETPSKRSVAQTQRTPAAV</sequence>
<dbReference type="RefSeq" id="WP_076401507.1">
    <property type="nucleotide sequence ID" value="NZ_FTOA01000006.1"/>
</dbReference>
<accession>A0A1N7PBA0</accession>
<evidence type="ECO:0000313" key="2">
    <source>
        <dbReference type="EMBL" id="SIT07828.1"/>
    </source>
</evidence>
<dbReference type="PANTHER" id="PTHR43796:SF2">
    <property type="entry name" value="CARBOXYNORSPERMIDINE SYNTHASE"/>
    <property type="match status" value="1"/>
</dbReference>